<feature type="transmembrane region" description="Helical" evidence="1">
    <location>
        <begin position="48"/>
        <end position="65"/>
    </location>
</feature>
<dbReference type="Proteomes" id="UP001057375">
    <property type="component" value="Unassembled WGS sequence"/>
</dbReference>
<protein>
    <submittedName>
        <fullName evidence="2">Uncharacterized protein</fullName>
    </submittedName>
</protein>
<evidence type="ECO:0000256" key="1">
    <source>
        <dbReference type="SAM" id="Phobius"/>
    </source>
</evidence>
<evidence type="ECO:0000313" key="2">
    <source>
        <dbReference type="EMBL" id="GKT32378.1"/>
    </source>
</evidence>
<organism evidence="2 3">
    <name type="scientific">Aduncisulcus paluster</name>
    <dbReference type="NCBI Taxonomy" id="2918883"/>
    <lineage>
        <taxon>Eukaryota</taxon>
        <taxon>Metamonada</taxon>
        <taxon>Carpediemonas-like organisms</taxon>
        <taxon>Aduncisulcus</taxon>
    </lineage>
</organism>
<comment type="caution">
    <text evidence="2">The sequence shown here is derived from an EMBL/GenBank/DDBJ whole genome shotgun (WGS) entry which is preliminary data.</text>
</comment>
<sequence length="140" mass="15788">MVITDICVNFVTLIAGIINCCGSICCCKGDDKEKHVLTRMKISYTIDIIKVCIYAWFIYQLVVLIENQDWIENVLSKDDIYKFCVLLGAMAIVFIVIFFVSLPFRLCFNCCNKGIARNASDKTYVRSPLLAHAQPGVYGV</sequence>
<feature type="transmembrane region" description="Helical" evidence="1">
    <location>
        <begin position="6"/>
        <end position="27"/>
    </location>
</feature>
<feature type="transmembrane region" description="Helical" evidence="1">
    <location>
        <begin position="85"/>
        <end position="108"/>
    </location>
</feature>
<gene>
    <name evidence="2" type="ORF">ADUPG1_006551</name>
</gene>
<keyword evidence="3" id="KW-1185">Reference proteome</keyword>
<accession>A0ABQ5KIN5</accession>
<keyword evidence="1" id="KW-1133">Transmembrane helix</keyword>
<keyword evidence="1" id="KW-0812">Transmembrane</keyword>
<keyword evidence="1" id="KW-0472">Membrane</keyword>
<proteinExistence type="predicted"/>
<name>A0ABQ5KIN5_9EUKA</name>
<dbReference type="EMBL" id="BQXS01009979">
    <property type="protein sequence ID" value="GKT32378.1"/>
    <property type="molecule type" value="Genomic_DNA"/>
</dbReference>
<evidence type="ECO:0000313" key="3">
    <source>
        <dbReference type="Proteomes" id="UP001057375"/>
    </source>
</evidence>
<reference evidence="2" key="1">
    <citation type="submission" date="2022-03" db="EMBL/GenBank/DDBJ databases">
        <title>Draft genome sequence of Aduncisulcus paluster, a free-living microaerophilic Fornicata.</title>
        <authorList>
            <person name="Yuyama I."/>
            <person name="Kume K."/>
            <person name="Tamura T."/>
            <person name="Inagaki Y."/>
            <person name="Hashimoto T."/>
        </authorList>
    </citation>
    <scope>NUCLEOTIDE SEQUENCE</scope>
    <source>
        <strain evidence="2">NY0171</strain>
    </source>
</reference>